<dbReference type="InterPro" id="IPR023393">
    <property type="entry name" value="START-like_dom_sf"/>
</dbReference>
<reference evidence="8 9" key="1">
    <citation type="submission" date="2023-11" db="EMBL/GenBank/DDBJ databases">
        <title>Dfirmibasis_genome.</title>
        <authorList>
            <person name="Edelbroek B."/>
            <person name="Kjellin J."/>
            <person name="Jerlstrom-Hultqvist J."/>
            <person name="Soderbom F."/>
        </authorList>
    </citation>
    <scope>NUCLEOTIDE SEQUENCE [LARGE SCALE GENOMIC DNA]</scope>
    <source>
        <strain evidence="8 9">TNS-C-14</strain>
    </source>
</reference>
<dbReference type="InterPro" id="IPR001680">
    <property type="entry name" value="WD40_rpt"/>
</dbReference>
<keyword evidence="3" id="KW-0833">Ubl conjugation pathway</keyword>
<feature type="repeat" description="WD" evidence="4">
    <location>
        <begin position="1103"/>
        <end position="1138"/>
    </location>
</feature>
<name>A0AAN7YZ33_9MYCE</name>
<dbReference type="InterPro" id="IPR015943">
    <property type="entry name" value="WD40/YVTN_repeat-like_dom_sf"/>
</dbReference>
<evidence type="ECO:0000259" key="7">
    <source>
        <dbReference type="PROSITE" id="PS50848"/>
    </source>
</evidence>
<dbReference type="PROSITE" id="PS50181">
    <property type="entry name" value="FBOX"/>
    <property type="match status" value="1"/>
</dbReference>
<keyword evidence="2" id="KW-0677">Repeat</keyword>
<dbReference type="SUPFAM" id="SSF81383">
    <property type="entry name" value="F-box domain"/>
    <property type="match status" value="1"/>
</dbReference>
<feature type="compositionally biased region" description="Low complexity" evidence="5">
    <location>
        <begin position="711"/>
        <end position="727"/>
    </location>
</feature>
<dbReference type="AlphaFoldDB" id="A0AAN7YZ33"/>
<proteinExistence type="predicted"/>
<feature type="region of interest" description="Disordered" evidence="5">
    <location>
        <begin position="822"/>
        <end position="843"/>
    </location>
</feature>
<dbReference type="GO" id="GO:0008289">
    <property type="term" value="F:lipid binding"/>
    <property type="evidence" value="ECO:0007669"/>
    <property type="project" value="InterPro"/>
</dbReference>
<dbReference type="SUPFAM" id="SSF55961">
    <property type="entry name" value="Bet v1-like"/>
    <property type="match status" value="2"/>
</dbReference>
<evidence type="ECO:0000256" key="1">
    <source>
        <dbReference type="ARBA" id="ARBA00022574"/>
    </source>
</evidence>
<gene>
    <name evidence="8" type="ORF">RB653_002918</name>
</gene>
<feature type="domain" description="F-box" evidence="6">
    <location>
        <begin position="630"/>
        <end position="676"/>
    </location>
</feature>
<evidence type="ECO:0008006" key="10">
    <source>
        <dbReference type="Google" id="ProtNLM"/>
    </source>
</evidence>
<dbReference type="InterPro" id="IPR019775">
    <property type="entry name" value="WD40_repeat_CS"/>
</dbReference>
<feature type="compositionally biased region" description="Basic and acidic residues" evidence="5">
    <location>
        <begin position="540"/>
        <end position="576"/>
    </location>
</feature>
<evidence type="ECO:0000313" key="8">
    <source>
        <dbReference type="EMBL" id="KAK5577970.1"/>
    </source>
</evidence>
<dbReference type="Pfam" id="PF12937">
    <property type="entry name" value="F-box-like"/>
    <property type="match status" value="1"/>
</dbReference>
<dbReference type="PROSITE" id="PS50848">
    <property type="entry name" value="START"/>
    <property type="match status" value="1"/>
</dbReference>
<dbReference type="InterPro" id="IPR036322">
    <property type="entry name" value="WD40_repeat_dom_sf"/>
</dbReference>
<dbReference type="Proteomes" id="UP001344447">
    <property type="component" value="Unassembled WGS sequence"/>
</dbReference>
<dbReference type="SMART" id="SM00256">
    <property type="entry name" value="FBOX"/>
    <property type="match status" value="1"/>
</dbReference>
<organism evidence="8 9">
    <name type="scientific">Dictyostelium firmibasis</name>
    <dbReference type="NCBI Taxonomy" id="79012"/>
    <lineage>
        <taxon>Eukaryota</taxon>
        <taxon>Amoebozoa</taxon>
        <taxon>Evosea</taxon>
        <taxon>Eumycetozoa</taxon>
        <taxon>Dictyostelia</taxon>
        <taxon>Dictyosteliales</taxon>
        <taxon>Dictyosteliaceae</taxon>
        <taxon>Dictyostelium</taxon>
    </lineage>
</organism>
<feature type="compositionally biased region" description="Acidic residues" evidence="5">
    <location>
        <begin position="521"/>
        <end position="539"/>
    </location>
</feature>
<dbReference type="CDD" id="cd00177">
    <property type="entry name" value="START"/>
    <property type="match status" value="1"/>
</dbReference>
<feature type="domain" description="START" evidence="7">
    <location>
        <begin position="1"/>
        <end position="189"/>
    </location>
</feature>
<feature type="region of interest" description="Disordered" evidence="5">
    <location>
        <begin position="488"/>
        <end position="599"/>
    </location>
</feature>
<comment type="caution">
    <text evidence="8">The sequence shown here is derived from an EMBL/GenBank/DDBJ whole genome shotgun (WGS) entry which is preliminary data.</text>
</comment>
<dbReference type="Pfam" id="PF00400">
    <property type="entry name" value="WD40"/>
    <property type="match status" value="3"/>
</dbReference>
<dbReference type="Gene3D" id="3.30.530.20">
    <property type="match status" value="2"/>
</dbReference>
<evidence type="ECO:0000256" key="4">
    <source>
        <dbReference type="PROSITE-ProRule" id="PRU00221"/>
    </source>
</evidence>
<evidence type="ECO:0000259" key="6">
    <source>
        <dbReference type="PROSITE" id="PS50181"/>
    </source>
</evidence>
<dbReference type="PANTHER" id="PTHR19872:SF9">
    <property type="entry name" value="UBIQUITIN-BINDING SDF UBIQUITIN LIGASE COMPLEX SUBUNIT"/>
    <property type="match status" value="1"/>
</dbReference>
<dbReference type="InterPro" id="IPR001810">
    <property type="entry name" value="F-box_dom"/>
</dbReference>
<dbReference type="InterPro" id="IPR002913">
    <property type="entry name" value="START_lipid-bd_dom"/>
</dbReference>
<dbReference type="SMART" id="SM00320">
    <property type="entry name" value="WD40"/>
    <property type="match status" value="6"/>
</dbReference>
<dbReference type="Gene3D" id="2.130.10.10">
    <property type="entry name" value="YVTN repeat-like/Quinoprotein amine dehydrogenase"/>
    <property type="match status" value="2"/>
</dbReference>
<keyword evidence="1 4" id="KW-0853">WD repeat</keyword>
<dbReference type="PANTHER" id="PTHR19872">
    <property type="entry name" value="UBIQUITIN LIGASE SPECIFICITY FACTOR/HREP PROTEIN"/>
    <property type="match status" value="1"/>
</dbReference>
<feature type="repeat" description="WD" evidence="4">
    <location>
        <begin position="1060"/>
        <end position="1093"/>
    </location>
</feature>
<evidence type="ECO:0000256" key="2">
    <source>
        <dbReference type="ARBA" id="ARBA00022737"/>
    </source>
</evidence>
<feature type="compositionally biased region" description="Basic and acidic residues" evidence="5">
    <location>
        <begin position="502"/>
        <end position="520"/>
    </location>
</feature>
<dbReference type="PROSITE" id="PS50082">
    <property type="entry name" value="WD_REPEATS_2"/>
    <property type="match status" value="3"/>
</dbReference>
<keyword evidence="9" id="KW-1185">Reference proteome</keyword>
<accession>A0AAN7YZ33</accession>
<evidence type="ECO:0000256" key="5">
    <source>
        <dbReference type="SAM" id="MobiDB-lite"/>
    </source>
</evidence>
<dbReference type="InterPro" id="IPR036047">
    <property type="entry name" value="F-box-like_dom_sf"/>
</dbReference>
<dbReference type="PROSITE" id="PS00678">
    <property type="entry name" value="WD_REPEATS_1"/>
    <property type="match status" value="1"/>
</dbReference>
<dbReference type="PROSITE" id="PS50294">
    <property type="entry name" value="WD_REPEATS_REGION"/>
    <property type="match status" value="1"/>
</dbReference>
<feature type="repeat" description="WD" evidence="4">
    <location>
        <begin position="1033"/>
        <end position="1059"/>
    </location>
</feature>
<protein>
    <recommendedName>
        <fullName evidence="10">WD40 repeat-containing protein</fullName>
    </recommendedName>
</protein>
<evidence type="ECO:0000313" key="9">
    <source>
        <dbReference type="Proteomes" id="UP001344447"/>
    </source>
</evidence>
<sequence length="1223" mass="139585">MQYVNGNDISSQSIHEVLELSLSTKIPWIKLENESTQKHIIYSYSSNDRGIYLNKGVAEFNISPENMYELLLDISSRHKWDFHCREARIIEEYDHLNHIIHLNFTNPLISNLDMNLYRSCKYDPQARLFVIAMRSIELEDGDVDQFECLPNGWVIQGLRGEKDRCKMIFVQQCHLRDIELQRIPGYKSFNSKEKLEDFQFLTLFPATVSGRLAKIFESIQVYISNNAKDIETKDIRISIMEKAEKEVNEMFGTTNPDYGWRIYLKKLDMEILIKKTSSGYYMIGKGSFSSVFSPELLADVLYQKNPFEWDTFYDKTQLIESINDTHREVEVHYRMWRNSISMRLLQSVKKGPGNFSSVHWRSICSPNYQVVDGIEVHYLPTALLNYGLGEGSFTSFLAAIEVKGYPTPWEEEMVTKMFAARIISNQNSIINHVNKLTNFSKMPNELPVIPSVKHHCGDVVSHGGTPQNYNAMVETFADILLDENNKEANVVSSKNKRKRNKSNRDDDNGENENRDDKDKQDEDDEKDDDEYDEEEEGEQEKEKDEENKEKKHQEKEKRQQKKQEEKQQLPKKETKQPRPSIRFTNLLSNSSSEQRPIAWNESKKQPFLFLVSDSSERKGKIQRKTYYFSNSGFDNLPEEVVQIIFSNLSAINIINLSLVCKRFKMATDSPVLWRNLYKTNPLFHKKTPQKKQFILSHLCGENRSNEESADSADVADGSSNQEQQQQQPAFNPSSLNPNDPISILMMFTNGLIPQDLSPTDMINIGGLISQIDLGDLSNIGTLIRQLPPQILSLIQLDALESKIQQLTTMLNLTNGMPATIAQESPNKISSDPPKPNVNQRNNDSYIPDEEFINWKSHYTEKHKQSKRWVNMEPNRITKLLGHHRAIKAVKSEGNSAITVSTERKIKFWNLNTGQCIGGYEGETGVVSVEYDHTQKSSCIWPLSDYTKVHIGYKNGTVCIVDFIEQPIEAIHTAKPTNLADGFDFTYPGKYLIWDSSIIHYWNVETSTLLWTEPATHTKKITQAKIVAQNELSNNGIIFTTSSDRTAKIWDLVNGTCISTLTGHSNAVNCIESIGDYMALTASSDKTLKLWDLRQTTTYLCNYHTNHTAPIRCISYQEKNGIVLSGSDDGSIIAYNLDNWNLSNISVVKTPIFDNSIIGNNTTTTTTSTNSNNTSVPEIPKITLGTFKESKKLLHHNSAITCIESDEAGFISGSHNGLVLRWDF</sequence>
<dbReference type="EMBL" id="JAVFKY010000004">
    <property type="protein sequence ID" value="KAK5577970.1"/>
    <property type="molecule type" value="Genomic_DNA"/>
</dbReference>
<dbReference type="SUPFAM" id="SSF50978">
    <property type="entry name" value="WD40 repeat-like"/>
    <property type="match status" value="1"/>
</dbReference>
<feature type="compositionally biased region" description="Polar residues" evidence="5">
    <location>
        <begin position="582"/>
        <end position="594"/>
    </location>
</feature>
<evidence type="ECO:0000256" key="3">
    <source>
        <dbReference type="ARBA" id="ARBA00022786"/>
    </source>
</evidence>
<dbReference type="Gene3D" id="1.20.1280.50">
    <property type="match status" value="1"/>
</dbReference>
<dbReference type="InterPro" id="IPR051075">
    <property type="entry name" value="SCF_subunit_WD-repeat"/>
</dbReference>
<feature type="region of interest" description="Disordered" evidence="5">
    <location>
        <begin position="704"/>
        <end position="735"/>
    </location>
</feature>